<dbReference type="PANTHER" id="PTHR34847:SF1">
    <property type="entry name" value="NODULATION PROTEIN U"/>
    <property type="match status" value="1"/>
</dbReference>
<proteinExistence type="inferred from homology"/>
<dbReference type="PANTHER" id="PTHR34847">
    <property type="entry name" value="NODULATION PROTEIN U"/>
    <property type="match status" value="1"/>
</dbReference>
<feature type="domain" description="Carbamoyltransferase" evidence="2">
    <location>
        <begin position="27"/>
        <end position="337"/>
    </location>
</feature>
<dbReference type="Pfam" id="PF16861">
    <property type="entry name" value="Carbam_trans_C"/>
    <property type="match status" value="1"/>
</dbReference>
<dbReference type="SUPFAM" id="SSF53067">
    <property type="entry name" value="Actin-like ATPase domain"/>
    <property type="match status" value="1"/>
</dbReference>
<comment type="similarity">
    <text evidence="1">Belongs to the NodU/CmcH family.</text>
</comment>
<keyword evidence="4" id="KW-0808">Transferase</keyword>
<dbReference type="Gene3D" id="3.30.420.40">
    <property type="match status" value="2"/>
</dbReference>
<dbReference type="InterPro" id="IPR038152">
    <property type="entry name" value="Carbam_trans_C_sf"/>
</dbReference>
<dbReference type="Pfam" id="PF02543">
    <property type="entry name" value="Carbam_trans_N"/>
    <property type="match status" value="1"/>
</dbReference>
<dbReference type="Proteomes" id="UP000294604">
    <property type="component" value="Unassembled WGS sequence"/>
</dbReference>
<dbReference type="Gene3D" id="3.90.870.20">
    <property type="entry name" value="Carbamoyltransferase, C-terminal domain"/>
    <property type="match status" value="1"/>
</dbReference>
<dbReference type="EC" id="2.1.3.12" evidence="4"/>
<evidence type="ECO:0000259" key="3">
    <source>
        <dbReference type="Pfam" id="PF16861"/>
    </source>
</evidence>
<evidence type="ECO:0000313" key="4">
    <source>
        <dbReference type="EMBL" id="TEA06734.1"/>
    </source>
</evidence>
<reference evidence="4 5" key="1">
    <citation type="journal article" date="2019" name="Sci. Rep.">
        <title>Extended insight into the Mycobacterium chelonae-abscessus complex through whole genome sequencing of Mycobacterium salmoniphilum outbreak and Mycobacterium salmoniphilum-like strains.</title>
        <authorList>
            <person name="Behra P.R.K."/>
            <person name="Das S."/>
            <person name="Pettersson B.M.F."/>
            <person name="Shirreff L."/>
            <person name="DuCote T."/>
            <person name="Jacobsson K.G."/>
            <person name="Ennis D.G."/>
            <person name="Kirsebom L.A."/>
        </authorList>
    </citation>
    <scope>NUCLEOTIDE SEQUENCE [LARGE SCALE GENOMIC DNA]</scope>
    <source>
        <strain evidence="4 5">CCUG 60884</strain>
    </source>
</reference>
<dbReference type="RefSeq" id="WP_134084031.1">
    <property type="nucleotide sequence ID" value="NZ_PECL01000007.1"/>
</dbReference>
<evidence type="ECO:0000256" key="1">
    <source>
        <dbReference type="ARBA" id="ARBA00006129"/>
    </source>
</evidence>
<organism evidence="4 5">
    <name type="scientific">Mycobacteroides salmoniphilum</name>
    <dbReference type="NCBI Taxonomy" id="404941"/>
    <lineage>
        <taxon>Bacteria</taxon>
        <taxon>Bacillati</taxon>
        <taxon>Actinomycetota</taxon>
        <taxon>Actinomycetes</taxon>
        <taxon>Mycobacteriales</taxon>
        <taxon>Mycobacteriaceae</taxon>
        <taxon>Mycobacteroides</taxon>
    </lineage>
</organism>
<name>A0A4R8SWI0_9MYCO</name>
<dbReference type="EMBL" id="PECL01000007">
    <property type="protein sequence ID" value="TEA06734.1"/>
    <property type="molecule type" value="Genomic_DNA"/>
</dbReference>
<accession>A0A4R8SWI0</accession>
<dbReference type="InterPro" id="IPR003696">
    <property type="entry name" value="Carbtransf_dom"/>
</dbReference>
<dbReference type="AlphaFoldDB" id="A0A4R8SWI0"/>
<feature type="domain" description="Carbamoyltransferase C-terminal" evidence="3">
    <location>
        <begin position="392"/>
        <end position="563"/>
    </location>
</feature>
<protein>
    <submittedName>
        <fullName evidence="4">Decarbamoylnovobiocin carbamoyltransferase</fullName>
        <ecNumber evidence="4">2.1.3.12</ecNumber>
    </submittedName>
</protein>
<gene>
    <name evidence="4" type="primary">novN</name>
    <name evidence="4" type="ORF">CCUG60884_01872</name>
</gene>
<dbReference type="InterPro" id="IPR031730">
    <property type="entry name" value="Carbam_trans_C"/>
</dbReference>
<evidence type="ECO:0000259" key="2">
    <source>
        <dbReference type="Pfam" id="PF02543"/>
    </source>
</evidence>
<evidence type="ECO:0000313" key="5">
    <source>
        <dbReference type="Proteomes" id="UP000294604"/>
    </source>
</evidence>
<comment type="caution">
    <text evidence="4">The sequence shown here is derived from an EMBL/GenBank/DDBJ whole genome shotgun (WGS) entry which is preliminary data.</text>
</comment>
<dbReference type="GO" id="GO:0016740">
    <property type="term" value="F:transferase activity"/>
    <property type="evidence" value="ECO:0007669"/>
    <property type="project" value="UniProtKB-KW"/>
</dbReference>
<dbReference type="InterPro" id="IPR051338">
    <property type="entry name" value="NodU/CmcH_Carbamoyltrnsfr"/>
</dbReference>
<dbReference type="InterPro" id="IPR043129">
    <property type="entry name" value="ATPase_NBD"/>
</dbReference>
<sequence length="656" mass="73771">MTTLGISGLFTTEDNDYDPTNFYQRSHDATACLIDNGTTLAAVEEERLSRDKHTFRFPREALKACFDVSGTHPSEVTRIAYYFGEEYMGSRLDKAAALDPQMTALPLREQLRQRVNETLAFDYPSEIFRFLPHHDTHAASAFYDSGMERALVVVSDGNAEKDGISVYEASDNGLKLIRTYHRQHSLGHFYTAITRLVGYRNFDEYKVMGLASFGNPQVYRDSFDDLYCLGEEGSYELDYEAALEVLLRAGHRPRRAEEPILQAHKDLAASAQDVLERISIHIISYWLKITRARNLCLAGGVAQNTSLNGKLLRLRELDAIFIPPAAHDGGAALGAAMLAEQEQQPRRAPHRYSSTAYLGCSIGTDEQIKDRLDSWAQYVTYEQTTDTEAVAARAIAANEVVAWVQGRAEFGPRALGNRSILADARPAANRDRVNLLIKKREDYRPFAPVVTVEDASRYFDLAQVSADHSYMGFVVPVRSEYRALLGAVTHIDGTARIQTIHEKQNLRYWKLLKEFEKQTGTPVLLNTSYNNSAEPIVQTIDDSIATFITTGLDRLFIGDFQVRRRDDVLTPLLSAELEMMPFCTLVDRIGRTSAETGIYRTAFPNQIYQVSEQAAAWIRGSNRCDTSSSTIADDDLMAEIWSLWDRRLIRVLPNPG</sequence>